<feature type="compositionally biased region" description="Polar residues" evidence="4">
    <location>
        <begin position="402"/>
        <end position="413"/>
    </location>
</feature>
<keyword evidence="5" id="KW-0472">Membrane</keyword>
<organism evidence="8">
    <name type="scientific">Sesamum latifolium</name>
    <dbReference type="NCBI Taxonomy" id="2727402"/>
    <lineage>
        <taxon>Eukaryota</taxon>
        <taxon>Viridiplantae</taxon>
        <taxon>Streptophyta</taxon>
        <taxon>Embryophyta</taxon>
        <taxon>Tracheophyta</taxon>
        <taxon>Spermatophyta</taxon>
        <taxon>Magnoliopsida</taxon>
        <taxon>eudicotyledons</taxon>
        <taxon>Gunneridae</taxon>
        <taxon>Pentapetalae</taxon>
        <taxon>asterids</taxon>
        <taxon>lamiids</taxon>
        <taxon>Lamiales</taxon>
        <taxon>Pedaliaceae</taxon>
        <taxon>Sesamum</taxon>
    </lineage>
</organism>
<dbReference type="PROSITE" id="PS51371">
    <property type="entry name" value="CBS"/>
    <property type="match status" value="4"/>
</dbReference>
<dbReference type="AlphaFoldDB" id="A0AAW2YEH7"/>
<dbReference type="InterPro" id="IPR046342">
    <property type="entry name" value="CBS_dom_sf"/>
</dbReference>
<dbReference type="PANTHER" id="PTHR13780">
    <property type="entry name" value="AMP-ACTIVATED PROTEIN KINASE, GAMMA REGULATORY SUBUNIT"/>
    <property type="match status" value="1"/>
</dbReference>
<evidence type="ECO:0000313" key="8">
    <source>
        <dbReference type="EMBL" id="KAL0464095.1"/>
    </source>
</evidence>
<dbReference type="CDD" id="cd17782">
    <property type="entry name" value="CBS_pair_MUG70_2"/>
    <property type="match status" value="1"/>
</dbReference>
<dbReference type="EMBL" id="JACGWN010000001">
    <property type="protein sequence ID" value="KAL0464095.1"/>
    <property type="molecule type" value="Genomic_DNA"/>
</dbReference>
<dbReference type="SMART" id="SM00666">
    <property type="entry name" value="PB1"/>
    <property type="match status" value="1"/>
</dbReference>
<dbReference type="SUPFAM" id="SSF54277">
    <property type="entry name" value="CAD &amp; PB1 domains"/>
    <property type="match status" value="1"/>
</dbReference>
<dbReference type="PROSITE" id="PS51745">
    <property type="entry name" value="PB1"/>
    <property type="match status" value="1"/>
</dbReference>
<feature type="compositionally biased region" description="Low complexity" evidence="4">
    <location>
        <begin position="1"/>
        <end position="23"/>
    </location>
</feature>
<dbReference type="Gene3D" id="3.10.20.90">
    <property type="entry name" value="Phosphatidylinositol 3-kinase Catalytic Subunit, Chain A, domain 1"/>
    <property type="match status" value="1"/>
</dbReference>
<keyword evidence="2 3" id="KW-0129">CBS domain</keyword>
<feature type="region of interest" description="Disordered" evidence="4">
    <location>
        <begin position="380"/>
        <end position="413"/>
    </location>
</feature>
<evidence type="ECO:0000256" key="2">
    <source>
        <dbReference type="ARBA" id="ARBA00023122"/>
    </source>
</evidence>
<dbReference type="SUPFAM" id="SSF54631">
    <property type="entry name" value="CBS-domain pair"/>
    <property type="match status" value="2"/>
</dbReference>
<evidence type="ECO:0000256" key="1">
    <source>
        <dbReference type="ARBA" id="ARBA00022737"/>
    </source>
</evidence>
<gene>
    <name evidence="8" type="ORF">Slati_0297100</name>
</gene>
<feature type="domain" description="PB1" evidence="7">
    <location>
        <begin position="411"/>
        <end position="498"/>
    </location>
</feature>
<evidence type="ECO:0000256" key="3">
    <source>
        <dbReference type="PROSITE-ProRule" id="PRU00703"/>
    </source>
</evidence>
<sequence length="549" mass="59133">MTTSQLGGSSSRRSMSVTTSTSLARKKAAARGGDVLDSPSSRRSLTTPRSMGLTGERTVKRLRLSRALTVPETTSIKEACRKMASRRVDALLLTDANALLCGILTDKDIATRVIAREVNLDETHVSKVMTRNPVFVLSDTLAVEALQKMVQGKFRHLPVVENGEVIALLDITKCLYDAIARMERVAEKGKAIAAAVEGVEKQWGTSVSGPNTFIETLRERMFRPSLSTIISENSKVVTIDPSETVLAAAKKILEFRTSSAVVLVENKPRGILTSKDMLMRVIAQDLPPESTLVEKVMTPNPECATIDSPIVDALHIMHDGKFLHLPVVDKDGQVITVVDVLNITHAAVATVGSTAGVTGEAANMMMQNFWDSAMALTPDYEDDTRSENSLKVPSDGGETGRSVPQPSSTASDTFSFKIQDGKGRMHRFICETQNVTDLVTAILQRVGADIDRNNLPQIMYEDEEHDKVVLASDSDLQAAIYHAKLSGWKGLRLHLEYLGGPSRLRRGSSSGSMGHAQADASASAYGAVAAGAALVAGLSVYAFLKRAGN</sequence>
<feature type="region of interest" description="Disordered" evidence="4">
    <location>
        <begin position="1"/>
        <end position="54"/>
    </location>
</feature>
<evidence type="ECO:0000256" key="5">
    <source>
        <dbReference type="SAM" id="Phobius"/>
    </source>
</evidence>
<feature type="transmembrane region" description="Helical" evidence="5">
    <location>
        <begin position="522"/>
        <end position="544"/>
    </location>
</feature>
<name>A0AAW2YEH7_9LAMI</name>
<evidence type="ECO:0000259" key="7">
    <source>
        <dbReference type="PROSITE" id="PS51745"/>
    </source>
</evidence>
<dbReference type="InterPro" id="IPR000270">
    <property type="entry name" value="PB1_dom"/>
</dbReference>
<dbReference type="Pfam" id="PF00564">
    <property type="entry name" value="PB1"/>
    <property type="match status" value="1"/>
</dbReference>
<dbReference type="SMART" id="SM00116">
    <property type="entry name" value="CBS"/>
    <property type="match status" value="4"/>
</dbReference>
<evidence type="ECO:0000259" key="6">
    <source>
        <dbReference type="PROSITE" id="PS51371"/>
    </source>
</evidence>
<dbReference type="Gene3D" id="3.10.580.10">
    <property type="entry name" value="CBS-domain"/>
    <property type="match status" value="2"/>
</dbReference>
<comment type="caution">
    <text evidence="8">The sequence shown here is derived from an EMBL/GenBank/DDBJ whole genome shotgun (WGS) entry which is preliminary data.</text>
</comment>
<accession>A0AAW2YEH7</accession>
<dbReference type="CDD" id="cd17781">
    <property type="entry name" value="CBS_pair_MUG70_1"/>
    <property type="match status" value="1"/>
</dbReference>
<reference evidence="8" key="1">
    <citation type="submission" date="2020-06" db="EMBL/GenBank/DDBJ databases">
        <authorList>
            <person name="Li T."/>
            <person name="Hu X."/>
            <person name="Zhang T."/>
            <person name="Song X."/>
            <person name="Zhang H."/>
            <person name="Dai N."/>
            <person name="Sheng W."/>
            <person name="Hou X."/>
            <person name="Wei L."/>
        </authorList>
    </citation>
    <scope>NUCLEOTIDE SEQUENCE</scope>
    <source>
        <strain evidence="8">KEN1</strain>
        <tissue evidence="8">Leaf</tissue>
    </source>
</reference>
<protein>
    <submittedName>
        <fullName evidence="8">CBS domain-containing protein CBSCBSPB1</fullName>
    </submittedName>
</protein>
<keyword evidence="5" id="KW-1133">Transmembrane helix</keyword>
<keyword evidence="1" id="KW-0677">Repeat</keyword>
<reference evidence="8" key="2">
    <citation type="journal article" date="2024" name="Plant">
        <title>Genomic evolution and insights into agronomic trait innovations of Sesamum species.</title>
        <authorList>
            <person name="Miao H."/>
            <person name="Wang L."/>
            <person name="Qu L."/>
            <person name="Liu H."/>
            <person name="Sun Y."/>
            <person name="Le M."/>
            <person name="Wang Q."/>
            <person name="Wei S."/>
            <person name="Zheng Y."/>
            <person name="Lin W."/>
            <person name="Duan Y."/>
            <person name="Cao H."/>
            <person name="Xiong S."/>
            <person name="Wang X."/>
            <person name="Wei L."/>
            <person name="Li C."/>
            <person name="Ma Q."/>
            <person name="Ju M."/>
            <person name="Zhao R."/>
            <person name="Li G."/>
            <person name="Mu C."/>
            <person name="Tian Q."/>
            <person name="Mei H."/>
            <person name="Zhang T."/>
            <person name="Gao T."/>
            <person name="Zhang H."/>
        </authorList>
    </citation>
    <scope>NUCLEOTIDE SEQUENCE</scope>
    <source>
        <strain evidence="8">KEN1</strain>
    </source>
</reference>
<dbReference type="PANTHER" id="PTHR13780:SF48">
    <property type="entry name" value="CBS DOMAIN-CONTAINING PROTEIN CBSCBSPB1"/>
    <property type="match status" value="1"/>
</dbReference>
<feature type="domain" description="CBS" evidence="6">
    <location>
        <begin position="230"/>
        <end position="289"/>
    </location>
</feature>
<feature type="domain" description="CBS" evidence="6">
    <location>
        <begin position="297"/>
        <end position="353"/>
    </location>
</feature>
<dbReference type="InterPro" id="IPR050511">
    <property type="entry name" value="AMPK_gamma/SDS23_families"/>
</dbReference>
<dbReference type="InterPro" id="IPR053793">
    <property type="entry name" value="PB1-like"/>
</dbReference>
<dbReference type="Pfam" id="PF00571">
    <property type="entry name" value="CBS"/>
    <property type="match status" value="4"/>
</dbReference>
<feature type="compositionally biased region" description="Low complexity" evidence="4">
    <location>
        <begin position="38"/>
        <end position="50"/>
    </location>
</feature>
<feature type="domain" description="CBS" evidence="6">
    <location>
        <begin position="129"/>
        <end position="187"/>
    </location>
</feature>
<proteinExistence type="predicted"/>
<keyword evidence="5" id="KW-0812">Transmembrane</keyword>
<dbReference type="InterPro" id="IPR000644">
    <property type="entry name" value="CBS_dom"/>
</dbReference>
<feature type="domain" description="CBS" evidence="6">
    <location>
        <begin position="63"/>
        <end position="122"/>
    </location>
</feature>
<dbReference type="CDD" id="cd06409">
    <property type="entry name" value="PB1_MUG70"/>
    <property type="match status" value="1"/>
</dbReference>
<evidence type="ECO:0000256" key="4">
    <source>
        <dbReference type="SAM" id="MobiDB-lite"/>
    </source>
</evidence>